<comment type="caution">
    <text evidence="6">The sequence shown here is derived from an EMBL/GenBank/DDBJ whole genome shotgun (WGS) entry which is preliminary data.</text>
</comment>
<dbReference type="InterPro" id="IPR013783">
    <property type="entry name" value="Ig-like_fold"/>
</dbReference>
<dbReference type="InterPro" id="IPR000160">
    <property type="entry name" value="GGDEF_dom"/>
</dbReference>
<keyword evidence="1" id="KW-0812">Transmembrane</keyword>
<dbReference type="SUPFAM" id="SSF50998">
    <property type="entry name" value="Quinoprotein alcohol dehydrogenase-like"/>
    <property type="match status" value="1"/>
</dbReference>
<evidence type="ECO:0000259" key="4">
    <source>
        <dbReference type="PROSITE" id="PS50883"/>
    </source>
</evidence>
<dbReference type="PROSITE" id="PS50883">
    <property type="entry name" value="EAL"/>
    <property type="match status" value="1"/>
</dbReference>
<dbReference type="Proteomes" id="UP000037848">
    <property type="component" value="Unassembled WGS sequence"/>
</dbReference>
<feature type="domain" description="GGDEF" evidence="5">
    <location>
        <begin position="1111"/>
        <end position="1244"/>
    </location>
</feature>
<keyword evidence="7" id="KW-1185">Reference proteome</keyword>
<dbReference type="Gene3D" id="3.30.450.20">
    <property type="entry name" value="PAS domain"/>
    <property type="match status" value="2"/>
</dbReference>
<dbReference type="InterPro" id="IPR013655">
    <property type="entry name" value="PAS_fold_3"/>
</dbReference>
<feature type="signal peptide" evidence="2">
    <location>
        <begin position="1"/>
        <end position="24"/>
    </location>
</feature>
<dbReference type="Gene3D" id="3.20.20.450">
    <property type="entry name" value="EAL domain"/>
    <property type="match status" value="1"/>
</dbReference>
<sequence>MRLHIVVFILFALLCILYSTTSHAQNYALQLQRLSPDEGLSQGYVTNTLQDHLGFVWIGTKQGLNRFDGYQVKTFTGEQGLDQASILFLFATESDEIFVSTEYSGAFLINPVTLVTRKVYSGKLSEEDKRYSPINAVKQRGTLFYYAINDHVYTFDSKHSTFTHTFSINKPEHLVRALTIHNNFIYIATSNGLYSKSLIDDHITKIPLLSKDKLNEDNNNIKFLHVDPQLGLMVGTVEGFYSISLDKNSQFDFANIKTLIPHHNIWDYINTPFGEFVVTQDGLYQYDRHTNQSLFILRFDQSKFNMTDNTILDVMVDKTGLMWLASRSQGVFTWSTFARRFNNIEITSRDKLHSNVVLSVFQDDTNALWLGTNNGLTRINEKAGITKTYLATADTKAFYGQYSVYGIAPAELNEPNRFLWLLLYNGLALFDKQTEKLLPTPMQGITQNILTEGPTYGYYQIQTDTFAFFSEKDFYIYDGKTGNTRPIRGLKEQLDPINVHRFLKPLNTYPDDHLISVSGALYRYNEKRERLTLLYEVKNYNPLSYITIDDWVLDYNNILWLASSQEGLIGLDANTYEEKYRVNLASGLKTKSIFALQIDPFGFLWVSSQNGLYRLNLSSMQIDTYTVSDGLTVNEFNVDSHTPLSDGRLAFGTTLGLLTLAPQDFLSVPSDQQNITTEITDISLFSRPLDYHPLKYSEQPLQLNSEDMGLEVSFSNFNFQHIDKTHYKVSLQGPSPFSYEKIKNNNVFFTKLPPGDYQLSISAYHIHGSGMGKTRTLDFSIAYAPWRSPLAISLYFIIGLFILFIIFWQYRSRQQTIKLAHDKILDSQQQTELALSSSKSGVWEVNFLTRSATQHRVKHELGYETLPHTHSFEQFTALIHPDDKRQLSLDWAAFLEQKNQQQWQATYRLKHALGHWLWYQDIGEVIETDENKKPIRVSGIYTNITESRATAQQAAVLGEAFSQINDWLLILDHQLLPFSVNNSFADAFSVDSSPATLNLKGFLAALGKQQYADYIKILNSLKPRQNWRGDAYIKTRTNPSHPIHISITAVAKDSDFVSYYVVVISDLTEQKRAENELRYLANYDPLTKLPNRTLMYQKINRAIKDADKRQTLSALLFIDLDKFKPVNDSFGHAVGDQLLCDITQRVNAMLDSDGVLGRQSGDEFLLLVNNLNSPQALSAQVKALTIELAKRVVIDDFAINISASIGVALYPFDAKTADQLIRHADIAMMHAKQSGRNGFKFFTEQMNDQITQKLLLENALKDAFKDDLLFNNYQPIVNVKSKKIKGVELLMRWQHEGQFISPAKFIPIAEETGLIDVLTEQALSRALKELAPLLRANPRFYLSLNLSPVHILKSNLTERLLFILTQHHIKPVQLRLEITENTLLDDKNKAAKQLQTLRNAGFKLLLDDFGTGYSSLTYLNQFPIDVIKIDQSFVRKIGQDSGNESILKTIHTLAENLNLYCIAEGVETIEQIRFLNRIGCYDLQGYYFARPITADKLLSDDYINNVIDKLQSI</sequence>
<dbReference type="InterPro" id="IPR052155">
    <property type="entry name" value="Biofilm_reg_signaling"/>
</dbReference>
<dbReference type="CDD" id="cd01949">
    <property type="entry name" value="GGDEF"/>
    <property type="match status" value="1"/>
</dbReference>
<keyword evidence="2" id="KW-0732">Signal</keyword>
<evidence type="ECO:0000256" key="1">
    <source>
        <dbReference type="SAM" id="Phobius"/>
    </source>
</evidence>
<dbReference type="Gene3D" id="2.60.40.10">
    <property type="entry name" value="Immunoglobulins"/>
    <property type="match status" value="1"/>
</dbReference>
<feature type="transmembrane region" description="Helical" evidence="1">
    <location>
        <begin position="790"/>
        <end position="808"/>
    </location>
</feature>
<dbReference type="InterPro" id="IPR001633">
    <property type="entry name" value="EAL_dom"/>
</dbReference>
<gene>
    <name evidence="6" type="ORF">ADS77_09135</name>
</gene>
<keyword evidence="1" id="KW-0472">Membrane</keyword>
<dbReference type="NCBIfam" id="TIGR00254">
    <property type="entry name" value="GGDEF"/>
    <property type="match status" value="1"/>
</dbReference>
<accession>A0A0N0M0G9</accession>
<dbReference type="InterPro" id="IPR035965">
    <property type="entry name" value="PAS-like_dom_sf"/>
</dbReference>
<dbReference type="Gene3D" id="3.30.70.270">
    <property type="match status" value="1"/>
</dbReference>
<dbReference type="Pfam" id="PF08447">
    <property type="entry name" value="PAS_3"/>
    <property type="match status" value="1"/>
</dbReference>
<feature type="domain" description="PAC" evidence="3">
    <location>
        <begin position="1027"/>
        <end position="1079"/>
    </location>
</feature>
<feature type="chain" id="PRO_5005855060" evidence="2">
    <location>
        <begin position="25"/>
        <end position="1513"/>
    </location>
</feature>
<dbReference type="SUPFAM" id="SSF55073">
    <property type="entry name" value="Nucleotide cyclase"/>
    <property type="match status" value="1"/>
</dbReference>
<dbReference type="SUPFAM" id="SSF141868">
    <property type="entry name" value="EAL domain-like"/>
    <property type="match status" value="1"/>
</dbReference>
<dbReference type="STRING" id="187330.AMS58_10585"/>
<dbReference type="InterPro" id="IPR029787">
    <property type="entry name" value="Nucleotide_cyclase"/>
</dbReference>
<evidence type="ECO:0000259" key="5">
    <source>
        <dbReference type="PROSITE" id="PS50887"/>
    </source>
</evidence>
<evidence type="ECO:0000259" key="3">
    <source>
        <dbReference type="PROSITE" id="PS50113"/>
    </source>
</evidence>
<evidence type="ECO:0000313" key="7">
    <source>
        <dbReference type="Proteomes" id="UP000037848"/>
    </source>
</evidence>
<keyword evidence="1" id="KW-1133">Transmembrane helix</keyword>
<proteinExistence type="predicted"/>
<dbReference type="PROSITE" id="PS50113">
    <property type="entry name" value="PAC"/>
    <property type="match status" value="1"/>
</dbReference>
<dbReference type="InterPro" id="IPR043128">
    <property type="entry name" value="Rev_trsase/Diguanyl_cyclase"/>
</dbReference>
<dbReference type="SMART" id="SM00052">
    <property type="entry name" value="EAL"/>
    <property type="match status" value="1"/>
</dbReference>
<dbReference type="PATRIC" id="fig|187330.3.peg.3902"/>
<dbReference type="Pfam" id="PF00563">
    <property type="entry name" value="EAL"/>
    <property type="match status" value="1"/>
</dbReference>
<reference evidence="6 7" key="1">
    <citation type="submission" date="2015-08" db="EMBL/GenBank/DDBJ databases">
        <title>Draft Genome Sequence of Pseudoalteromonas porphyrae UCD-SED14.</title>
        <authorList>
            <person name="Coil D.A."/>
            <person name="Jospin G."/>
            <person name="Lee R.D."/>
            <person name="Eisen J.A."/>
        </authorList>
    </citation>
    <scope>NUCLEOTIDE SEQUENCE [LARGE SCALE GENOMIC DNA]</scope>
    <source>
        <strain evidence="6 7">UCD-SED14</strain>
    </source>
</reference>
<dbReference type="Gene3D" id="2.130.10.10">
    <property type="entry name" value="YVTN repeat-like/Quinoprotein amine dehydrogenase"/>
    <property type="match status" value="2"/>
</dbReference>
<name>A0A0N0M0G9_9GAMM</name>
<evidence type="ECO:0000313" key="6">
    <source>
        <dbReference type="EMBL" id="KPH63439.1"/>
    </source>
</evidence>
<dbReference type="PANTHER" id="PTHR44757">
    <property type="entry name" value="DIGUANYLATE CYCLASE DGCP"/>
    <property type="match status" value="1"/>
</dbReference>
<organism evidence="6 7">
    <name type="scientific">Pseudoalteromonas porphyrae</name>
    <dbReference type="NCBI Taxonomy" id="187330"/>
    <lineage>
        <taxon>Bacteria</taxon>
        <taxon>Pseudomonadati</taxon>
        <taxon>Pseudomonadota</taxon>
        <taxon>Gammaproteobacteria</taxon>
        <taxon>Alteromonadales</taxon>
        <taxon>Pseudoalteromonadaceae</taxon>
        <taxon>Pseudoalteromonas</taxon>
    </lineage>
</organism>
<dbReference type="RefSeq" id="WP_054454007.1">
    <property type="nucleotide sequence ID" value="NZ_LHPH01000008.1"/>
</dbReference>
<dbReference type="SUPFAM" id="SSF63829">
    <property type="entry name" value="Calcium-dependent phosphotriesterase"/>
    <property type="match status" value="1"/>
</dbReference>
<dbReference type="EMBL" id="LHPH01000008">
    <property type="protein sequence ID" value="KPH63439.1"/>
    <property type="molecule type" value="Genomic_DNA"/>
</dbReference>
<dbReference type="InterPro" id="IPR011047">
    <property type="entry name" value="Quinoprotein_ADH-like_sf"/>
</dbReference>
<dbReference type="PROSITE" id="PS50887">
    <property type="entry name" value="GGDEF"/>
    <property type="match status" value="1"/>
</dbReference>
<dbReference type="InterPro" id="IPR000700">
    <property type="entry name" value="PAS-assoc_C"/>
</dbReference>
<dbReference type="Pfam" id="PF00990">
    <property type="entry name" value="GGDEF"/>
    <property type="match status" value="1"/>
</dbReference>
<dbReference type="PANTHER" id="PTHR44757:SF2">
    <property type="entry name" value="BIOFILM ARCHITECTURE MAINTENANCE PROTEIN MBAA"/>
    <property type="match status" value="1"/>
</dbReference>
<dbReference type="SMART" id="SM00267">
    <property type="entry name" value="GGDEF"/>
    <property type="match status" value="1"/>
</dbReference>
<dbReference type="InterPro" id="IPR035919">
    <property type="entry name" value="EAL_sf"/>
</dbReference>
<dbReference type="InterPro" id="IPR015943">
    <property type="entry name" value="WD40/YVTN_repeat-like_dom_sf"/>
</dbReference>
<evidence type="ECO:0000256" key="2">
    <source>
        <dbReference type="SAM" id="SignalP"/>
    </source>
</evidence>
<protein>
    <submittedName>
        <fullName evidence="6">Diguanylate phosphodiesterase</fullName>
    </submittedName>
</protein>
<feature type="domain" description="EAL" evidence="4">
    <location>
        <begin position="1253"/>
        <end position="1505"/>
    </location>
</feature>
<dbReference type="SUPFAM" id="SSF55785">
    <property type="entry name" value="PYP-like sensor domain (PAS domain)"/>
    <property type="match status" value="2"/>
</dbReference>
<dbReference type="CDD" id="cd01948">
    <property type="entry name" value="EAL"/>
    <property type="match status" value="1"/>
</dbReference>